<feature type="transmembrane region" description="Helical" evidence="9">
    <location>
        <begin position="184"/>
        <end position="208"/>
    </location>
</feature>
<dbReference type="InterPro" id="IPR008078">
    <property type="entry name" value="GPCR_2_Ig-hepta-like_rcpt"/>
</dbReference>
<name>A0A3Q3GWT6_KRYMA</name>
<reference evidence="12" key="1">
    <citation type="submission" date="2025-08" db="UniProtKB">
        <authorList>
            <consortium name="Ensembl"/>
        </authorList>
    </citation>
    <scope>IDENTIFICATION</scope>
</reference>
<dbReference type="Pfam" id="PF01825">
    <property type="entry name" value="GPS"/>
    <property type="match status" value="1"/>
</dbReference>
<sequence>SFILLLPKVQPIWLYLLHSLILTLMWERFLNLSYNKLNTSLSLKPQCVFWNFFLFDDRGAWDDEGCQFVSDINDTVTCSCNHLTSFSILMATDIPESSKFVLDVITYVGVGISLASLVICLIIEGYVWREVTKNSTAFMRHVCIVNTALSLLIADICFIIGASITKQSFDKPNYLVAIGPCSTATFFMHFFYLALFFWMLVSGLLLFYRTVIIFSHMSKSIMLAIGFILGYGCPLIIAVITVAVTAPGKGYIRKDKTCWLNWFETKALLALVIPALTIIVINIWIIIAVLYKMLRRSVGKTAHTDERHALVVIIRCVAILTPLFGLTWSLGIGTMVSPTEKEIHIAFAFFNSLQVFSFIEKYSCNLMITIRSMISRQTATHSTGSNPAKVSYNKTITKQFLVYISFLTMRKKTWKFPRLFQRFRVFSRKCLRII</sequence>
<keyword evidence="5 9" id="KW-1133">Transmembrane helix</keyword>
<comment type="subcellular location">
    <subcellularLocation>
        <location evidence="1">Membrane</location>
        <topology evidence="1">Multi-pass membrane protein</topology>
    </subcellularLocation>
</comment>
<dbReference type="GO" id="GO:0004930">
    <property type="term" value="F:G protein-coupled receptor activity"/>
    <property type="evidence" value="ECO:0007669"/>
    <property type="project" value="InterPro"/>
</dbReference>
<reference evidence="12" key="2">
    <citation type="submission" date="2025-09" db="UniProtKB">
        <authorList>
            <consortium name="Ensembl"/>
        </authorList>
    </citation>
    <scope>IDENTIFICATION</scope>
</reference>
<dbReference type="FunFam" id="1.20.1070.10:FF:000058">
    <property type="entry name" value="Adhesion G protein-coupled receptor F5"/>
    <property type="match status" value="1"/>
</dbReference>
<dbReference type="GO" id="GO:0016020">
    <property type="term" value="C:membrane"/>
    <property type="evidence" value="ECO:0007669"/>
    <property type="project" value="UniProtKB-SubCell"/>
</dbReference>
<dbReference type="PRINTS" id="PR01695">
    <property type="entry name" value="IGHEPTARCPTR"/>
</dbReference>
<dbReference type="OMA" id="KENQACW"/>
<evidence type="ECO:0000256" key="3">
    <source>
        <dbReference type="ARBA" id="ARBA00022692"/>
    </source>
</evidence>
<dbReference type="InterPro" id="IPR017981">
    <property type="entry name" value="GPCR_2-like_7TM"/>
</dbReference>
<dbReference type="InterPro" id="IPR000832">
    <property type="entry name" value="GPCR_2_secretin-like"/>
</dbReference>
<comment type="similarity">
    <text evidence="2">Belongs to the G-protein coupled receptor 2 family. Adhesion G-protein coupled receptor (ADGR) subfamily.</text>
</comment>
<dbReference type="InterPro" id="IPR057244">
    <property type="entry name" value="GAIN_B"/>
</dbReference>
<dbReference type="PRINTS" id="PR00249">
    <property type="entry name" value="GPCRSECRETIN"/>
</dbReference>
<feature type="domain" description="G-protein coupled receptors family 2 profile 2" evidence="11">
    <location>
        <begin position="102"/>
        <end position="366"/>
    </location>
</feature>
<dbReference type="PANTHER" id="PTHR45813">
    <property type="entry name" value="IG-LIKE DOMAIN-CONTAINING PROTEIN"/>
    <property type="match status" value="1"/>
</dbReference>
<keyword evidence="13" id="KW-1185">Reference proteome</keyword>
<dbReference type="SMART" id="SM00303">
    <property type="entry name" value="GPS"/>
    <property type="match status" value="1"/>
</dbReference>
<dbReference type="PROSITE" id="PS50261">
    <property type="entry name" value="G_PROTEIN_RECEP_F2_4"/>
    <property type="match status" value="1"/>
</dbReference>
<evidence type="ECO:0000256" key="9">
    <source>
        <dbReference type="SAM" id="Phobius"/>
    </source>
</evidence>
<dbReference type="PANTHER" id="PTHR45813:SF4">
    <property type="entry name" value="ADHESION G PROTEIN-COUPLED RECEPTOR F5"/>
    <property type="match status" value="1"/>
</dbReference>
<evidence type="ECO:0000313" key="13">
    <source>
        <dbReference type="Proteomes" id="UP000264800"/>
    </source>
</evidence>
<evidence type="ECO:0000259" key="10">
    <source>
        <dbReference type="PROSITE" id="PS50221"/>
    </source>
</evidence>
<dbReference type="GO" id="GO:0007189">
    <property type="term" value="P:adenylate cyclase-activating G protein-coupled receptor signaling pathway"/>
    <property type="evidence" value="ECO:0007669"/>
    <property type="project" value="TreeGrafter"/>
</dbReference>
<proteinExistence type="inferred from homology"/>
<protein>
    <submittedName>
        <fullName evidence="12">Uncharacterized protein</fullName>
    </submittedName>
</protein>
<evidence type="ECO:0000313" key="12">
    <source>
        <dbReference type="Ensembl" id="ENSKMAP00000027587.1"/>
    </source>
</evidence>
<feature type="transmembrane region" description="Helical" evidence="9">
    <location>
        <begin position="12"/>
        <end position="30"/>
    </location>
</feature>
<dbReference type="Gene3D" id="1.20.1070.10">
    <property type="entry name" value="Rhodopsin 7-helix transmembrane proteins"/>
    <property type="match status" value="1"/>
</dbReference>
<dbReference type="InterPro" id="IPR051587">
    <property type="entry name" value="Adhesion_GPCR"/>
</dbReference>
<feature type="transmembrane region" description="Helical" evidence="9">
    <location>
        <begin position="267"/>
        <end position="291"/>
    </location>
</feature>
<evidence type="ECO:0000256" key="2">
    <source>
        <dbReference type="ARBA" id="ARBA00007343"/>
    </source>
</evidence>
<feature type="transmembrane region" description="Helical" evidence="9">
    <location>
        <begin position="143"/>
        <end position="164"/>
    </location>
</feature>
<evidence type="ECO:0000256" key="5">
    <source>
        <dbReference type="ARBA" id="ARBA00022989"/>
    </source>
</evidence>
<dbReference type="InterPro" id="IPR046338">
    <property type="entry name" value="GAIN_dom_sf"/>
</dbReference>
<dbReference type="GeneTree" id="ENSGT00940000154603"/>
<keyword evidence="8" id="KW-0325">Glycoprotein</keyword>
<feature type="transmembrane region" description="Helical" evidence="9">
    <location>
        <begin position="220"/>
        <end position="247"/>
    </location>
</feature>
<keyword evidence="3 9" id="KW-0812">Transmembrane</keyword>
<dbReference type="GO" id="GO:0007166">
    <property type="term" value="P:cell surface receptor signaling pathway"/>
    <property type="evidence" value="ECO:0007669"/>
    <property type="project" value="InterPro"/>
</dbReference>
<evidence type="ECO:0000259" key="11">
    <source>
        <dbReference type="PROSITE" id="PS50261"/>
    </source>
</evidence>
<evidence type="ECO:0000256" key="6">
    <source>
        <dbReference type="ARBA" id="ARBA00023136"/>
    </source>
</evidence>
<feature type="transmembrane region" description="Helical" evidence="9">
    <location>
        <begin position="104"/>
        <end position="123"/>
    </location>
</feature>
<dbReference type="Proteomes" id="UP000264800">
    <property type="component" value="Unplaced"/>
</dbReference>
<evidence type="ECO:0000256" key="4">
    <source>
        <dbReference type="ARBA" id="ARBA00022729"/>
    </source>
</evidence>
<keyword evidence="7" id="KW-1015">Disulfide bond</keyword>
<feature type="domain" description="GAIN-B" evidence="10">
    <location>
        <begin position="1"/>
        <end position="96"/>
    </location>
</feature>
<dbReference type="InterPro" id="IPR000203">
    <property type="entry name" value="GPS"/>
</dbReference>
<dbReference type="Gene3D" id="2.60.220.50">
    <property type="match status" value="1"/>
</dbReference>
<evidence type="ECO:0000256" key="7">
    <source>
        <dbReference type="ARBA" id="ARBA00023157"/>
    </source>
</evidence>
<accession>A0A3Q3GWT6</accession>
<dbReference type="Ensembl" id="ENSKMAT00000027933.1">
    <property type="protein sequence ID" value="ENSKMAP00000027587.1"/>
    <property type="gene ID" value="ENSKMAG00000020456.1"/>
</dbReference>
<feature type="transmembrane region" description="Helical" evidence="9">
    <location>
        <begin position="343"/>
        <end position="363"/>
    </location>
</feature>
<dbReference type="AlphaFoldDB" id="A0A3Q3GWT6"/>
<dbReference type="Pfam" id="PF00002">
    <property type="entry name" value="7tm_2"/>
    <property type="match status" value="1"/>
</dbReference>
<evidence type="ECO:0000256" key="1">
    <source>
        <dbReference type="ARBA" id="ARBA00004141"/>
    </source>
</evidence>
<evidence type="ECO:0000256" key="8">
    <source>
        <dbReference type="ARBA" id="ARBA00023180"/>
    </source>
</evidence>
<keyword evidence="4" id="KW-0732">Signal</keyword>
<feature type="transmembrane region" description="Helical" evidence="9">
    <location>
        <begin position="312"/>
        <end position="331"/>
    </location>
</feature>
<dbReference type="PROSITE" id="PS50221">
    <property type="entry name" value="GAIN_B"/>
    <property type="match status" value="1"/>
</dbReference>
<organism evidence="12 13">
    <name type="scientific">Kryptolebias marmoratus</name>
    <name type="common">Mangrove killifish</name>
    <name type="synonym">Rivulus marmoratus</name>
    <dbReference type="NCBI Taxonomy" id="37003"/>
    <lineage>
        <taxon>Eukaryota</taxon>
        <taxon>Metazoa</taxon>
        <taxon>Chordata</taxon>
        <taxon>Craniata</taxon>
        <taxon>Vertebrata</taxon>
        <taxon>Euteleostomi</taxon>
        <taxon>Actinopterygii</taxon>
        <taxon>Neopterygii</taxon>
        <taxon>Teleostei</taxon>
        <taxon>Neoteleostei</taxon>
        <taxon>Acanthomorphata</taxon>
        <taxon>Ovalentaria</taxon>
        <taxon>Atherinomorphae</taxon>
        <taxon>Cyprinodontiformes</taxon>
        <taxon>Rivulidae</taxon>
        <taxon>Kryptolebias</taxon>
    </lineage>
</organism>
<keyword evidence="6 9" id="KW-0472">Membrane</keyword>